<comment type="similarity">
    <text evidence="1 5 6">Belongs to the universal ribosomal protein uS9 family.</text>
</comment>
<evidence type="ECO:0000256" key="4">
    <source>
        <dbReference type="ARBA" id="ARBA00035259"/>
    </source>
</evidence>
<keyword evidence="2 5" id="KW-0689">Ribosomal protein</keyword>
<protein>
    <recommendedName>
        <fullName evidence="4 5">Small ribosomal subunit protein uS9</fullName>
    </recommendedName>
</protein>
<dbReference type="SUPFAM" id="SSF54211">
    <property type="entry name" value="Ribosomal protein S5 domain 2-like"/>
    <property type="match status" value="1"/>
</dbReference>
<evidence type="ECO:0000256" key="7">
    <source>
        <dbReference type="SAM" id="MobiDB-lite"/>
    </source>
</evidence>
<evidence type="ECO:0000256" key="5">
    <source>
        <dbReference type="HAMAP-Rule" id="MF_00532"/>
    </source>
</evidence>
<dbReference type="PANTHER" id="PTHR21569">
    <property type="entry name" value="RIBOSOMAL PROTEIN S9"/>
    <property type="match status" value="1"/>
</dbReference>
<dbReference type="NCBIfam" id="NF001099">
    <property type="entry name" value="PRK00132.1"/>
    <property type="match status" value="1"/>
</dbReference>
<dbReference type="InterPro" id="IPR020568">
    <property type="entry name" value="Ribosomal_Su5_D2-typ_SF"/>
</dbReference>
<dbReference type="Gene3D" id="3.30.230.10">
    <property type="match status" value="1"/>
</dbReference>
<evidence type="ECO:0000256" key="2">
    <source>
        <dbReference type="ARBA" id="ARBA00022980"/>
    </source>
</evidence>
<reference evidence="8" key="1">
    <citation type="submission" date="2018-12" db="EMBL/GenBank/DDBJ databases">
        <title>Novel natural products biosynthetic potential of the class Ktedonobacteria.</title>
        <authorList>
            <person name="Zheng Y."/>
            <person name="Saitou A."/>
            <person name="Wang C.M."/>
            <person name="Toyoda A."/>
            <person name="Minakuchi Y."/>
            <person name="Sekiguchi Y."/>
            <person name="Ueda K."/>
            <person name="Takano H."/>
            <person name="Sakai Y."/>
            <person name="Yokota A."/>
            <person name="Yabe S."/>
        </authorList>
    </citation>
    <scope>NUCLEOTIDE SEQUENCE</scope>
    <source>
        <strain evidence="8">A3-2</strain>
    </source>
</reference>
<dbReference type="EMBL" id="AP019377">
    <property type="protein sequence ID" value="BBH93487.1"/>
    <property type="molecule type" value="Genomic_DNA"/>
</dbReference>
<proteinExistence type="inferred from homology"/>
<dbReference type="GO" id="GO:0022627">
    <property type="term" value="C:cytosolic small ribosomal subunit"/>
    <property type="evidence" value="ECO:0007669"/>
    <property type="project" value="TreeGrafter"/>
</dbReference>
<dbReference type="Pfam" id="PF00380">
    <property type="entry name" value="Ribosomal_S9"/>
    <property type="match status" value="1"/>
</dbReference>
<evidence type="ECO:0000313" key="8">
    <source>
        <dbReference type="EMBL" id="BBH93487.1"/>
    </source>
</evidence>
<dbReference type="GO" id="GO:0003735">
    <property type="term" value="F:structural constituent of ribosome"/>
    <property type="evidence" value="ECO:0007669"/>
    <property type="project" value="InterPro"/>
</dbReference>
<dbReference type="PROSITE" id="PS00360">
    <property type="entry name" value="RIBOSOMAL_S9"/>
    <property type="match status" value="1"/>
</dbReference>
<evidence type="ECO:0000256" key="6">
    <source>
        <dbReference type="RuleBase" id="RU003815"/>
    </source>
</evidence>
<name>A0A455SYR5_9CHLR</name>
<feature type="region of interest" description="Disordered" evidence="7">
    <location>
        <begin position="116"/>
        <end position="141"/>
    </location>
</feature>
<dbReference type="GO" id="GO:0003723">
    <property type="term" value="F:RNA binding"/>
    <property type="evidence" value="ECO:0007669"/>
    <property type="project" value="TreeGrafter"/>
</dbReference>
<dbReference type="HAMAP" id="MF_00532_B">
    <property type="entry name" value="Ribosomal_uS9_B"/>
    <property type="match status" value="1"/>
</dbReference>
<dbReference type="FunFam" id="3.30.230.10:FF:000001">
    <property type="entry name" value="30S ribosomal protein S9"/>
    <property type="match status" value="1"/>
</dbReference>
<organism evidence="8">
    <name type="scientific">Thermogemmatispora argillosa</name>
    <dbReference type="NCBI Taxonomy" id="2045280"/>
    <lineage>
        <taxon>Bacteria</taxon>
        <taxon>Bacillati</taxon>
        <taxon>Chloroflexota</taxon>
        <taxon>Ktedonobacteria</taxon>
        <taxon>Thermogemmatisporales</taxon>
        <taxon>Thermogemmatisporaceae</taxon>
        <taxon>Thermogemmatispora</taxon>
    </lineage>
</organism>
<gene>
    <name evidence="5 8" type="primary">rpsI</name>
    <name evidence="8" type="ORF">KTA_16860</name>
</gene>
<feature type="compositionally biased region" description="Basic residues" evidence="7">
    <location>
        <begin position="122"/>
        <end position="141"/>
    </location>
</feature>
<dbReference type="InterPro" id="IPR014721">
    <property type="entry name" value="Ribsml_uS5_D2-typ_fold_subgr"/>
</dbReference>
<dbReference type="InterPro" id="IPR020574">
    <property type="entry name" value="Ribosomal_uS9_CS"/>
</dbReference>
<dbReference type="GO" id="GO:0006412">
    <property type="term" value="P:translation"/>
    <property type="evidence" value="ECO:0007669"/>
    <property type="project" value="UniProtKB-UniRule"/>
</dbReference>
<evidence type="ECO:0000256" key="3">
    <source>
        <dbReference type="ARBA" id="ARBA00023274"/>
    </source>
</evidence>
<dbReference type="InterPro" id="IPR023035">
    <property type="entry name" value="Ribosomal_uS9_bac/plastid"/>
</dbReference>
<keyword evidence="3 5" id="KW-0687">Ribonucleoprotein</keyword>
<dbReference type="AlphaFoldDB" id="A0A455SYR5"/>
<evidence type="ECO:0000256" key="1">
    <source>
        <dbReference type="ARBA" id="ARBA00005251"/>
    </source>
</evidence>
<dbReference type="PANTHER" id="PTHR21569:SF1">
    <property type="entry name" value="SMALL RIBOSOMAL SUBUNIT PROTEIN US9M"/>
    <property type="match status" value="1"/>
</dbReference>
<dbReference type="InterPro" id="IPR000754">
    <property type="entry name" value="Ribosomal_uS9"/>
</dbReference>
<accession>A0A455SYR5</accession>
<sequence>MAESTKLELPKGEYYYGMGRRKTAVARVRLYPNGSGRIIVNGRDFHNYFGNRESVVATALAPLRLLDLTNAYDISVRVLGGGLSGQAGAMRHALARALLRINPDWKSALRKAGFLTRDPRVKERKKPGLKRARKAPQYTKR</sequence>